<accession>A0A645JHX6</accession>
<protein>
    <submittedName>
        <fullName evidence="1">Uncharacterized protein</fullName>
    </submittedName>
</protein>
<name>A0A645JHX6_9ZZZZ</name>
<comment type="caution">
    <text evidence="1">The sequence shown here is derived from an EMBL/GenBank/DDBJ whole genome shotgun (WGS) entry which is preliminary data.</text>
</comment>
<dbReference type="EMBL" id="VSSQ01141878">
    <property type="protein sequence ID" value="MPN63036.1"/>
    <property type="molecule type" value="Genomic_DNA"/>
</dbReference>
<evidence type="ECO:0000313" key="1">
    <source>
        <dbReference type="EMBL" id="MPN63036.1"/>
    </source>
</evidence>
<dbReference type="AlphaFoldDB" id="A0A645JHX6"/>
<organism evidence="1">
    <name type="scientific">bioreactor metagenome</name>
    <dbReference type="NCBI Taxonomy" id="1076179"/>
    <lineage>
        <taxon>unclassified sequences</taxon>
        <taxon>metagenomes</taxon>
        <taxon>ecological metagenomes</taxon>
    </lineage>
</organism>
<gene>
    <name evidence="1" type="ORF">SDC9_210790</name>
</gene>
<proteinExistence type="predicted"/>
<reference evidence="1" key="1">
    <citation type="submission" date="2019-08" db="EMBL/GenBank/DDBJ databases">
        <authorList>
            <person name="Kucharzyk K."/>
            <person name="Murdoch R.W."/>
            <person name="Higgins S."/>
            <person name="Loffler F."/>
        </authorList>
    </citation>
    <scope>NUCLEOTIDE SEQUENCE</scope>
</reference>
<sequence>MFIPLEGENIVCLANVVAIYRSGIQTVILKRDGSTETTSFTPPTLAKRQKALGADIDAHLAPTHTTRKRAARNTGE</sequence>